<keyword evidence="1" id="KW-0808">Transferase</keyword>
<dbReference type="Gene3D" id="3.40.630.30">
    <property type="match status" value="1"/>
</dbReference>
<evidence type="ECO:0000259" key="2">
    <source>
        <dbReference type="PROSITE" id="PS51186"/>
    </source>
</evidence>
<proteinExistence type="predicted"/>
<dbReference type="PROSITE" id="PS51186">
    <property type="entry name" value="GNAT"/>
    <property type="match status" value="1"/>
</dbReference>
<organism evidence="3 4">
    <name type="scientific">Aerosakkonema funiforme FACHB-1375</name>
    <dbReference type="NCBI Taxonomy" id="2949571"/>
    <lineage>
        <taxon>Bacteria</taxon>
        <taxon>Bacillati</taxon>
        <taxon>Cyanobacteriota</taxon>
        <taxon>Cyanophyceae</taxon>
        <taxon>Oscillatoriophycideae</taxon>
        <taxon>Aerosakkonematales</taxon>
        <taxon>Aerosakkonemataceae</taxon>
        <taxon>Aerosakkonema</taxon>
    </lineage>
</organism>
<dbReference type="PANTHER" id="PTHR13947">
    <property type="entry name" value="GNAT FAMILY N-ACETYLTRANSFERASE"/>
    <property type="match status" value="1"/>
</dbReference>
<dbReference type="PANTHER" id="PTHR13947:SF37">
    <property type="entry name" value="LD18367P"/>
    <property type="match status" value="1"/>
</dbReference>
<feature type="domain" description="N-acetyltransferase" evidence="2">
    <location>
        <begin position="5"/>
        <end position="154"/>
    </location>
</feature>
<keyword evidence="4" id="KW-1185">Reference proteome</keyword>
<dbReference type="InterPro" id="IPR016181">
    <property type="entry name" value="Acyl_CoA_acyltransferase"/>
</dbReference>
<dbReference type="InterPro" id="IPR050769">
    <property type="entry name" value="NAT_camello-type"/>
</dbReference>
<dbReference type="InterPro" id="IPR000182">
    <property type="entry name" value="GNAT_dom"/>
</dbReference>
<dbReference type="EMBL" id="JACJPW010000006">
    <property type="protein sequence ID" value="MBD2180233.1"/>
    <property type="molecule type" value="Genomic_DNA"/>
</dbReference>
<accession>A0A926ZEM4</accession>
<dbReference type="RefSeq" id="WP_190462208.1">
    <property type="nucleotide sequence ID" value="NZ_JACJPW010000006.1"/>
</dbReference>
<sequence>MKSRVSIVDYSNEHRPAIRRILEHIGWAEQYITASEYNADVFSQNSEIYGAYLAIHRDIMVGFIYVQFHVWNQLAQIQGLAVDPIYHRQGIATALAERAEAFALIKKARGIYVDTPVLNAKGRSFYEAAGYQAAYIMPRYYEDALDGITYQKFF</sequence>
<reference evidence="3" key="1">
    <citation type="journal article" date="2015" name="ISME J.">
        <title>Draft Genome Sequence of Streptomyces incarnatus NRRL8089, which Produces the Nucleoside Antibiotic Sinefungin.</title>
        <authorList>
            <person name="Oshima K."/>
            <person name="Hattori M."/>
            <person name="Shimizu H."/>
            <person name="Fukuda K."/>
            <person name="Nemoto M."/>
            <person name="Inagaki K."/>
            <person name="Tamura T."/>
        </authorList>
    </citation>
    <scope>NUCLEOTIDE SEQUENCE</scope>
    <source>
        <strain evidence="3">FACHB-1375</strain>
    </source>
</reference>
<evidence type="ECO:0000313" key="4">
    <source>
        <dbReference type="Proteomes" id="UP000641646"/>
    </source>
</evidence>
<evidence type="ECO:0000313" key="3">
    <source>
        <dbReference type="EMBL" id="MBD2180233.1"/>
    </source>
</evidence>
<comment type="caution">
    <text evidence="3">The sequence shown here is derived from an EMBL/GenBank/DDBJ whole genome shotgun (WGS) entry which is preliminary data.</text>
</comment>
<protein>
    <submittedName>
        <fullName evidence="3">GNAT family N-acetyltransferase</fullName>
    </submittedName>
</protein>
<dbReference type="AlphaFoldDB" id="A0A926ZEM4"/>
<dbReference type="Pfam" id="PF00583">
    <property type="entry name" value="Acetyltransf_1"/>
    <property type="match status" value="1"/>
</dbReference>
<dbReference type="CDD" id="cd04301">
    <property type="entry name" value="NAT_SF"/>
    <property type="match status" value="1"/>
</dbReference>
<dbReference type="Proteomes" id="UP000641646">
    <property type="component" value="Unassembled WGS sequence"/>
</dbReference>
<dbReference type="SUPFAM" id="SSF55729">
    <property type="entry name" value="Acyl-CoA N-acyltransferases (Nat)"/>
    <property type="match status" value="1"/>
</dbReference>
<name>A0A926ZEM4_9CYAN</name>
<dbReference type="GO" id="GO:0008080">
    <property type="term" value="F:N-acetyltransferase activity"/>
    <property type="evidence" value="ECO:0007669"/>
    <property type="project" value="InterPro"/>
</dbReference>
<gene>
    <name evidence="3" type="ORF">H6G03_03735</name>
</gene>
<reference evidence="3" key="2">
    <citation type="submission" date="2020-08" db="EMBL/GenBank/DDBJ databases">
        <authorList>
            <person name="Chen M."/>
            <person name="Teng W."/>
            <person name="Zhao L."/>
            <person name="Hu C."/>
            <person name="Zhou Y."/>
            <person name="Han B."/>
            <person name="Song L."/>
            <person name="Shu W."/>
        </authorList>
    </citation>
    <scope>NUCLEOTIDE SEQUENCE</scope>
    <source>
        <strain evidence="3">FACHB-1375</strain>
    </source>
</reference>
<evidence type="ECO:0000256" key="1">
    <source>
        <dbReference type="ARBA" id="ARBA00022679"/>
    </source>
</evidence>